<name>A0A2P2IWQ7_RHIMU</name>
<proteinExistence type="predicted"/>
<organism evidence="2">
    <name type="scientific">Rhizophora mucronata</name>
    <name type="common">Asiatic mangrove</name>
    <dbReference type="NCBI Taxonomy" id="61149"/>
    <lineage>
        <taxon>Eukaryota</taxon>
        <taxon>Viridiplantae</taxon>
        <taxon>Streptophyta</taxon>
        <taxon>Embryophyta</taxon>
        <taxon>Tracheophyta</taxon>
        <taxon>Spermatophyta</taxon>
        <taxon>Magnoliopsida</taxon>
        <taxon>eudicotyledons</taxon>
        <taxon>Gunneridae</taxon>
        <taxon>Pentapetalae</taxon>
        <taxon>rosids</taxon>
        <taxon>fabids</taxon>
        <taxon>Malpighiales</taxon>
        <taxon>Rhizophoraceae</taxon>
        <taxon>Rhizophora</taxon>
    </lineage>
</organism>
<reference evidence="2" key="1">
    <citation type="submission" date="2018-02" db="EMBL/GenBank/DDBJ databases">
        <title>Rhizophora mucronata_Transcriptome.</title>
        <authorList>
            <person name="Meera S.P."/>
            <person name="Sreeshan A."/>
            <person name="Augustine A."/>
        </authorList>
    </citation>
    <scope>NUCLEOTIDE SEQUENCE</scope>
    <source>
        <tissue evidence="2">Leaf</tissue>
    </source>
</reference>
<evidence type="ECO:0000256" key="1">
    <source>
        <dbReference type="SAM" id="MobiDB-lite"/>
    </source>
</evidence>
<protein>
    <submittedName>
        <fullName evidence="2">Uncharacterized protein</fullName>
    </submittedName>
</protein>
<dbReference type="AlphaFoldDB" id="A0A2P2IWQ7"/>
<sequence>MQESPIIEEKTPTIEEAEGVVHDEEEDEE</sequence>
<accession>A0A2P2IWQ7</accession>
<evidence type="ECO:0000313" key="2">
    <source>
        <dbReference type="EMBL" id="MBW85654.1"/>
    </source>
</evidence>
<feature type="compositionally biased region" description="Acidic residues" evidence="1">
    <location>
        <begin position="15"/>
        <end position="29"/>
    </location>
</feature>
<dbReference type="EMBL" id="GGEC01005171">
    <property type="protein sequence ID" value="MBW85654.1"/>
    <property type="molecule type" value="Transcribed_RNA"/>
</dbReference>
<feature type="region of interest" description="Disordered" evidence="1">
    <location>
        <begin position="1"/>
        <end position="29"/>
    </location>
</feature>